<dbReference type="Proteomes" id="UP000887576">
    <property type="component" value="Unplaced"/>
</dbReference>
<evidence type="ECO:0000313" key="1">
    <source>
        <dbReference type="Proteomes" id="UP000887576"/>
    </source>
</evidence>
<evidence type="ECO:0000313" key="2">
    <source>
        <dbReference type="WBParaSite" id="JU765_v2.g10702.t1"/>
    </source>
</evidence>
<dbReference type="WBParaSite" id="JU765_v2.g10702.t1">
    <property type="protein sequence ID" value="JU765_v2.g10702.t1"/>
    <property type="gene ID" value="JU765_v2.g10702"/>
</dbReference>
<name>A0AC34PWN5_9BILA</name>
<reference evidence="2" key="1">
    <citation type="submission" date="2022-11" db="UniProtKB">
        <authorList>
            <consortium name="WormBaseParasite"/>
        </authorList>
    </citation>
    <scope>IDENTIFICATION</scope>
</reference>
<sequence length="219" mass="24239">MPKPTLEVDHPTIEKSVETVKQSSETPMVEIIDETKPGAVEILYPPRPLVFSPPESFEQTSTYPEVIIEGPSNTNSVVGGDDDKDPFSPQEKIEILLDIDTSAEKKDPGSEPEIVIQNERGIFTPAASIEVFEPSDESLPPTPPVRSSFLQLPSDATSGRVTSLSTSEFDAERSTIQSRLSFIVREKLHHFASDLRRRTSEVLEDLNQENEDDESSEDG</sequence>
<organism evidence="1 2">
    <name type="scientific">Panagrolaimus sp. JU765</name>
    <dbReference type="NCBI Taxonomy" id="591449"/>
    <lineage>
        <taxon>Eukaryota</taxon>
        <taxon>Metazoa</taxon>
        <taxon>Ecdysozoa</taxon>
        <taxon>Nematoda</taxon>
        <taxon>Chromadorea</taxon>
        <taxon>Rhabditida</taxon>
        <taxon>Tylenchina</taxon>
        <taxon>Panagrolaimomorpha</taxon>
        <taxon>Panagrolaimoidea</taxon>
        <taxon>Panagrolaimidae</taxon>
        <taxon>Panagrolaimus</taxon>
    </lineage>
</organism>
<proteinExistence type="predicted"/>
<protein>
    <submittedName>
        <fullName evidence="2">Uncharacterized protein</fullName>
    </submittedName>
</protein>
<accession>A0AC34PWN5</accession>